<dbReference type="AlphaFoldDB" id="A0A2N9FR41"/>
<evidence type="ECO:0000313" key="2">
    <source>
        <dbReference type="EMBL" id="SPC89673.1"/>
    </source>
</evidence>
<feature type="coiled-coil region" evidence="1">
    <location>
        <begin position="328"/>
        <end position="355"/>
    </location>
</feature>
<evidence type="ECO:0008006" key="3">
    <source>
        <dbReference type="Google" id="ProtNLM"/>
    </source>
</evidence>
<protein>
    <recommendedName>
        <fullName evidence="3">Aminotransferase-like plant mobile domain-containing protein</fullName>
    </recommendedName>
</protein>
<feature type="coiled-coil region" evidence="1">
    <location>
        <begin position="395"/>
        <end position="436"/>
    </location>
</feature>
<organism evidence="2">
    <name type="scientific">Fagus sylvatica</name>
    <name type="common">Beechnut</name>
    <dbReference type="NCBI Taxonomy" id="28930"/>
    <lineage>
        <taxon>Eukaryota</taxon>
        <taxon>Viridiplantae</taxon>
        <taxon>Streptophyta</taxon>
        <taxon>Embryophyta</taxon>
        <taxon>Tracheophyta</taxon>
        <taxon>Spermatophyta</taxon>
        <taxon>Magnoliopsida</taxon>
        <taxon>eudicotyledons</taxon>
        <taxon>Gunneridae</taxon>
        <taxon>Pentapetalae</taxon>
        <taxon>rosids</taxon>
        <taxon>fabids</taxon>
        <taxon>Fagales</taxon>
        <taxon>Fagaceae</taxon>
        <taxon>Fagus</taxon>
    </lineage>
</organism>
<keyword evidence="1" id="KW-0175">Coiled coil</keyword>
<dbReference type="EMBL" id="OIVN01001087">
    <property type="protein sequence ID" value="SPC89673.1"/>
    <property type="molecule type" value="Genomic_DNA"/>
</dbReference>
<evidence type="ECO:0000256" key="1">
    <source>
        <dbReference type="SAM" id="Coils"/>
    </source>
</evidence>
<sequence>MASSSNDPDSLVTLRFHDFRVERMRHWWTLLGEDDHADIVGIFGKFPPFMRLQVDRGLLEALASFWDPTHCCFSIGEGPRSNRCLEKYLGLTTAVLRPEIARPEATWRKANISLDLLTKYFSRSAFPARLARDFIAGKKEWKKFRINAFKIAFAGIFLFPTSAGRIDLGVIPIETGRGGPDVLHAAPSALVLQSPAAFSIASRLLIILRDIRLPGGRHRGCPGLIVPSSMECLFLGCGVVQATIPALLFDMWRLLFRIEDIWGGRLSEMVLIEEGSPGDSSVTSDFVEWREGWTPFFTLRPTVRPGAPYSLISRSLRVSASTGQPERVTALERELEEAQTELLSLRLARASEREASAARVESLRSTLHHNSVAVANLRRDLVAQRGNVSTLRTMNEFIREQLEISEDAKEQLEETLAEAREQLETEQAERTRVQDELDSLRSYTQALVDPATGRPQDIVALRRALDASEEALTSARTSMGVMRVQISVLQGDNGVLQSELDLVHDALESNASWLNQEGFPVVTSLHQINQVMDSLGARARAVWEEHDEGDPALSTALGRFCRETCIRLGH</sequence>
<gene>
    <name evidence="2" type="ORF">FSB_LOCUS17555</name>
</gene>
<name>A0A2N9FR41_FAGSY</name>
<reference evidence="2" key="1">
    <citation type="submission" date="2018-02" db="EMBL/GenBank/DDBJ databases">
        <authorList>
            <person name="Cohen D.B."/>
            <person name="Kent A.D."/>
        </authorList>
    </citation>
    <scope>NUCLEOTIDE SEQUENCE</scope>
</reference>
<proteinExistence type="predicted"/>
<accession>A0A2N9FR41</accession>